<dbReference type="InterPro" id="IPR000835">
    <property type="entry name" value="HTH_MarR-typ"/>
</dbReference>
<protein>
    <submittedName>
        <fullName evidence="5">MarR family transcriptional regulator</fullName>
    </submittedName>
</protein>
<keyword evidence="2" id="KW-0238">DNA-binding</keyword>
<dbReference type="InterPro" id="IPR036388">
    <property type="entry name" value="WH-like_DNA-bd_sf"/>
</dbReference>
<dbReference type="PANTHER" id="PTHR42756">
    <property type="entry name" value="TRANSCRIPTIONAL REGULATOR, MARR"/>
    <property type="match status" value="1"/>
</dbReference>
<organism evidence="5 6">
    <name type="scientific">Phnomibacter ginsenosidimutans</name>
    <dbReference type="NCBI Taxonomy" id="2676868"/>
    <lineage>
        <taxon>Bacteria</taxon>
        <taxon>Pseudomonadati</taxon>
        <taxon>Bacteroidota</taxon>
        <taxon>Chitinophagia</taxon>
        <taxon>Chitinophagales</taxon>
        <taxon>Chitinophagaceae</taxon>
        <taxon>Phnomibacter</taxon>
    </lineage>
</organism>
<sequence>MYKCVGFTFAQPNIFYMKACDSRYSQCLYFASSALSRKVEKLATECWAPVGLSPSHGYLLMIAIEEPGVQPSFLVEQLQLTPSTITRLIEKLEEKKLVVRTTEGKITNVYPTPKGKDMLPALKACGQDFHERYAAQLGYRESTALVSSICQMTDKLKV</sequence>
<dbReference type="Pfam" id="PF12802">
    <property type="entry name" value="MarR_2"/>
    <property type="match status" value="1"/>
</dbReference>
<keyword evidence="3" id="KW-0804">Transcription</keyword>
<evidence type="ECO:0000259" key="4">
    <source>
        <dbReference type="SMART" id="SM00347"/>
    </source>
</evidence>
<evidence type="ECO:0000256" key="1">
    <source>
        <dbReference type="ARBA" id="ARBA00023015"/>
    </source>
</evidence>
<evidence type="ECO:0000256" key="3">
    <source>
        <dbReference type="ARBA" id="ARBA00023163"/>
    </source>
</evidence>
<dbReference type="InterPro" id="IPR036390">
    <property type="entry name" value="WH_DNA-bd_sf"/>
</dbReference>
<dbReference type="Gene3D" id="1.10.10.10">
    <property type="entry name" value="Winged helix-like DNA-binding domain superfamily/Winged helix DNA-binding domain"/>
    <property type="match status" value="1"/>
</dbReference>
<evidence type="ECO:0000313" key="5">
    <source>
        <dbReference type="EMBL" id="QGW29543.1"/>
    </source>
</evidence>
<dbReference type="SUPFAM" id="SSF46785">
    <property type="entry name" value="Winged helix' DNA-binding domain"/>
    <property type="match status" value="1"/>
</dbReference>
<evidence type="ECO:0000256" key="2">
    <source>
        <dbReference type="ARBA" id="ARBA00023125"/>
    </source>
</evidence>
<dbReference type="Proteomes" id="UP000426027">
    <property type="component" value="Chromosome"/>
</dbReference>
<dbReference type="SMART" id="SM00347">
    <property type="entry name" value="HTH_MARR"/>
    <property type="match status" value="1"/>
</dbReference>
<feature type="domain" description="HTH marR-type" evidence="4">
    <location>
        <begin position="45"/>
        <end position="142"/>
    </location>
</feature>
<reference evidence="5 6" key="1">
    <citation type="submission" date="2019-11" db="EMBL/GenBank/DDBJ databases">
        <authorList>
            <person name="Im W.T."/>
        </authorList>
    </citation>
    <scope>NUCLEOTIDE SEQUENCE [LARGE SCALE GENOMIC DNA]</scope>
    <source>
        <strain evidence="5 6">SB-02</strain>
    </source>
</reference>
<keyword evidence="1" id="KW-0805">Transcription regulation</keyword>
<accession>A0A6I6GCS9</accession>
<evidence type="ECO:0000313" key="6">
    <source>
        <dbReference type="Proteomes" id="UP000426027"/>
    </source>
</evidence>
<dbReference type="KEGG" id="fls:GLV81_16765"/>
<dbReference type="GO" id="GO:0003700">
    <property type="term" value="F:DNA-binding transcription factor activity"/>
    <property type="evidence" value="ECO:0007669"/>
    <property type="project" value="InterPro"/>
</dbReference>
<dbReference type="AlphaFoldDB" id="A0A6I6GCS9"/>
<name>A0A6I6GCS9_9BACT</name>
<dbReference type="PANTHER" id="PTHR42756:SF1">
    <property type="entry name" value="TRANSCRIPTIONAL REPRESSOR OF EMRAB OPERON"/>
    <property type="match status" value="1"/>
</dbReference>
<dbReference type="EMBL" id="CP046566">
    <property type="protein sequence ID" value="QGW29543.1"/>
    <property type="molecule type" value="Genomic_DNA"/>
</dbReference>
<proteinExistence type="predicted"/>
<keyword evidence="6" id="KW-1185">Reference proteome</keyword>
<gene>
    <name evidence="5" type="ORF">GLV81_16765</name>
</gene>
<dbReference type="GO" id="GO:0003677">
    <property type="term" value="F:DNA binding"/>
    <property type="evidence" value="ECO:0007669"/>
    <property type="project" value="UniProtKB-KW"/>
</dbReference>